<evidence type="ECO:0000256" key="1">
    <source>
        <dbReference type="SAM" id="MobiDB-lite"/>
    </source>
</evidence>
<feature type="transmembrane region" description="Helical" evidence="2">
    <location>
        <begin position="44"/>
        <end position="74"/>
    </location>
</feature>
<accession>A0A1F5YM20</accession>
<feature type="transmembrane region" description="Helical" evidence="2">
    <location>
        <begin position="163"/>
        <end position="182"/>
    </location>
</feature>
<evidence type="ECO:0008006" key="5">
    <source>
        <dbReference type="Google" id="ProtNLM"/>
    </source>
</evidence>
<dbReference type="EMBL" id="MFIX01000224">
    <property type="protein sequence ID" value="OGG01093.1"/>
    <property type="molecule type" value="Genomic_DNA"/>
</dbReference>
<proteinExistence type="predicted"/>
<dbReference type="Proteomes" id="UP000179129">
    <property type="component" value="Unassembled WGS sequence"/>
</dbReference>
<feature type="region of interest" description="Disordered" evidence="1">
    <location>
        <begin position="125"/>
        <end position="151"/>
    </location>
</feature>
<evidence type="ECO:0000313" key="3">
    <source>
        <dbReference type="EMBL" id="OGG01093.1"/>
    </source>
</evidence>
<dbReference type="AlphaFoldDB" id="A0A1F5YM20"/>
<dbReference type="STRING" id="1817867.A3F83_13830"/>
<reference evidence="3 4" key="1">
    <citation type="journal article" date="2016" name="Nat. Commun.">
        <title>Thousands of microbial genomes shed light on interconnected biogeochemical processes in an aquifer system.</title>
        <authorList>
            <person name="Anantharaman K."/>
            <person name="Brown C.T."/>
            <person name="Hug L.A."/>
            <person name="Sharon I."/>
            <person name="Castelle C.J."/>
            <person name="Probst A.J."/>
            <person name="Thomas B.C."/>
            <person name="Singh A."/>
            <person name="Wilkins M.J."/>
            <person name="Karaoz U."/>
            <person name="Brodie E.L."/>
            <person name="Williams K.H."/>
            <person name="Hubbard S.S."/>
            <person name="Banfield J.F."/>
        </authorList>
    </citation>
    <scope>NUCLEOTIDE SEQUENCE [LARGE SCALE GENOMIC DNA]</scope>
</reference>
<feature type="transmembrane region" description="Helical" evidence="2">
    <location>
        <begin position="86"/>
        <end position="107"/>
    </location>
</feature>
<feature type="compositionally biased region" description="Basic and acidic residues" evidence="1">
    <location>
        <begin position="128"/>
        <end position="149"/>
    </location>
</feature>
<gene>
    <name evidence="3" type="ORF">A3F83_13830</name>
</gene>
<keyword evidence="2" id="KW-0812">Transmembrane</keyword>
<keyword evidence="2" id="KW-1133">Transmembrane helix</keyword>
<evidence type="ECO:0000313" key="4">
    <source>
        <dbReference type="Proteomes" id="UP000179129"/>
    </source>
</evidence>
<comment type="caution">
    <text evidence="3">The sequence shown here is derived from an EMBL/GenBank/DDBJ whole genome shotgun (WGS) entry which is preliminary data.</text>
</comment>
<name>A0A1F5YM20_9BACT</name>
<organism evidence="3 4">
    <name type="scientific">Candidatus Glassbacteria bacterium RIFCSPLOWO2_12_FULL_58_11</name>
    <dbReference type="NCBI Taxonomy" id="1817867"/>
    <lineage>
        <taxon>Bacteria</taxon>
        <taxon>Candidatus Glassiibacteriota</taxon>
    </lineage>
</organism>
<evidence type="ECO:0000256" key="2">
    <source>
        <dbReference type="SAM" id="Phobius"/>
    </source>
</evidence>
<feature type="transmembrane region" description="Helical" evidence="2">
    <location>
        <begin position="231"/>
        <end position="250"/>
    </location>
</feature>
<protein>
    <recommendedName>
        <fullName evidence="5">Urease accessory protein UreH-like transmembrane domain-containing protein</fullName>
    </recommendedName>
</protein>
<keyword evidence="2" id="KW-0472">Membrane</keyword>
<feature type="transmembrane region" description="Helical" evidence="2">
    <location>
        <begin position="194"/>
        <end position="219"/>
    </location>
</feature>
<sequence length="251" mass="26724">MGSDLLALSGTAIAVGVTHTLLGPDHYVPFVALSRTRNWSIYRTAVITFLCGIGHVLGSVVLGAVGILAGVMVGRLERFEAIRGEIAASLLFAFGTIYMLWGLWRFFHPREHKHAFLHKAGISHSHPHSHETHSHDTAVMDDGHSHAHGEAGSAVEATSSTPWVLFIIFVLGPCEPLIPLLMYPASENNFTGALVVAGVFSAATIGTMLAVVMSLYAGISRLELGLLQRLSHFLAGLAIALCGAAILFLGL</sequence>